<evidence type="ECO:0000313" key="3">
    <source>
        <dbReference type="Proteomes" id="UP000257109"/>
    </source>
</evidence>
<dbReference type="Proteomes" id="UP000257109">
    <property type="component" value="Unassembled WGS sequence"/>
</dbReference>
<accession>A0A371HDK7</accession>
<reference evidence="2" key="1">
    <citation type="submission" date="2018-05" db="EMBL/GenBank/DDBJ databases">
        <title>Draft genome of Mucuna pruriens seed.</title>
        <authorList>
            <person name="Nnadi N.E."/>
            <person name="Vos R."/>
            <person name="Hasami M.H."/>
            <person name="Devisetty U.K."/>
            <person name="Aguiy J.C."/>
        </authorList>
    </citation>
    <scope>NUCLEOTIDE SEQUENCE [LARGE SCALE GENOMIC DNA]</scope>
    <source>
        <strain evidence="2">JCA_2017</strain>
    </source>
</reference>
<feature type="transmembrane region" description="Helical" evidence="1">
    <location>
        <begin position="63"/>
        <end position="85"/>
    </location>
</feature>
<evidence type="ECO:0000256" key="1">
    <source>
        <dbReference type="SAM" id="Phobius"/>
    </source>
</evidence>
<keyword evidence="3" id="KW-1185">Reference proteome</keyword>
<evidence type="ECO:0000313" key="2">
    <source>
        <dbReference type="EMBL" id="RDY00835.1"/>
    </source>
</evidence>
<sequence length="129" mass="15035">MMLLSNHHDVKSMVHTLCICHCWETTYSLLEFFFYGGTFQVKVSGYAPKCHEKEMMEFGTSSLMFTVLATLALLNFVFLLMQQYYVVANSIVWLSSSHQFSIYQRPRTMEDYLSLYFHQINSIGSRCSP</sequence>
<organism evidence="2 3">
    <name type="scientific">Mucuna pruriens</name>
    <name type="common">Velvet bean</name>
    <name type="synonym">Dolichos pruriens</name>
    <dbReference type="NCBI Taxonomy" id="157652"/>
    <lineage>
        <taxon>Eukaryota</taxon>
        <taxon>Viridiplantae</taxon>
        <taxon>Streptophyta</taxon>
        <taxon>Embryophyta</taxon>
        <taxon>Tracheophyta</taxon>
        <taxon>Spermatophyta</taxon>
        <taxon>Magnoliopsida</taxon>
        <taxon>eudicotyledons</taxon>
        <taxon>Gunneridae</taxon>
        <taxon>Pentapetalae</taxon>
        <taxon>rosids</taxon>
        <taxon>fabids</taxon>
        <taxon>Fabales</taxon>
        <taxon>Fabaceae</taxon>
        <taxon>Papilionoideae</taxon>
        <taxon>50 kb inversion clade</taxon>
        <taxon>NPAAA clade</taxon>
        <taxon>indigoferoid/millettioid clade</taxon>
        <taxon>Phaseoleae</taxon>
        <taxon>Mucuna</taxon>
    </lineage>
</organism>
<proteinExistence type="predicted"/>
<dbReference type="AlphaFoldDB" id="A0A371HDK7"/>
<comment type="caution">
    <text evidence="2">The sequence shown here is derived from an EMBL/GenBank/DDBJ whole genome shotgun (WGS) entry which is preliminary data.</text>
</comment>
<gene>
    <name evidence="2" type="ORF">CR513_15929</name>
</gene>
<keyword evidence="1" id="KW-0812">Transmembrane</keyword>
<feature type="non-terminal residue" evidence="2">
    <location>
        <position position="1"/>
    </location>
</feature>
<name>A0A371HDK7_MUCPR</name>
<keyword evidence="1" id="KW-1133">Transmembrane helix</keyword>
<protein>
    <submittedName>
        <fullName evidence="2">Uncharacterized protein</fullName>
    </submittedName>
</protein>
<dbReference type="OrthoDB" id="72851at2759"/>
<keyword evidence="1" id="KW-0472">Membrane</keyword>
<dbReference type="EMBL" id="QJKJ01002893">
    <property type="protein sequence ID" value="RDY00835.1"/>
    <property type="molecule type" value="Genomic_DNA"/>
</dbReference>